<organism evidence="1 2">
    <name type="scientific">Periplaneta americana</name>
    <name type="common">American cockroach</name>
    <name type="synonym">Blatta americana</name>
    <dbReference type="NCBI Taxonomy" id="6978"/>
    <lineage>
        <taxon>Eukaryota</taxon>
        <taxon>Metazoa</taxon>
        <taxon>Ecdysozoa</taxon>
        <taxon>Arthropoda</taxon>
        <taxon>Hexapoda</taxon>
        <taxon>Insecta</taxon>
        <taxon>Pterygota</taxon>
        <taxon>Neoptera</taxon>
        <taxon>Polyneoptera</taxon>
        <taxon>Dictyoptera</taxon>
        <taxon>Blattodea</taxon>
        <taxon>Blattoidea</taxon>
        <taxon>Blattidae</taxon>
        <taxon>Blattinae</taxon>
        <taxon>Periplaneta</taxon>
    </lineage>
</organism>
<dbReference type="InterPro" id="IPR039664">
    <property type="entry name" value="GRB/APBB1IP"/>
</dbReference>
<dbReference type="Proteomes" id="UP001148838">
    <property type="component" value="Unassembled WGS sequence"/>
</dbReference>
<dbReference type="InterPro" id="IPR011993">
    <property type="entry name" value="PH-like_dom_sf"/>
</dbReference>
<evidence type="ECO:0000313" key="1">
    <source>
        <dbReference type="EMBL" id="KAJ4433853.1"/>
    </source>
</evidence>
<accession>A0ABQ8SIN8</accession>
<dbReference type="PANTHER" id="PTHR11243">
    <property type="entry name" value="GROWTH FACTOR RECEPTOR-BOUND PROTEIN"/>
    <property type="match status" value="1"/>
</dbReference>
<dbReference type="Gene3D" id="2.30.29.30">
    <property type="entry name" value="Pleckstrin-homology domain (PH domain)/Phosphotyrosine-binding domain (PTB)"/>
    <property type="match status" value="1"/>
</dbReference>
<keyword evidence="2" id="KW-1185">Reference proteome</keyword>
<sequence>MEALGKHTDKRFVFRKDFRKYEFFHSPQQFFPADMVDPMACDQLLEPHALQMLVTSAEECPEVGSHVWVREANKQVWSKVFLLLRDATLYVSHKWFSVNNNNIIVIIITILIL</sequence>
<dbReference type="PANTHER" id="PTHR11243:SF38">
    <property type="entry name" value="GROWTH FACTOR RECEPTOR-BOUND PROTEIN 14-LIKE ISOFORM X1"/>
    <property type="match status" value="1"/>
</dbReference>
<gene>
    <name evidence="1" type="ORF">ANN_16165</name>
</gene>
<protein>
    <submittedName>
        <fullName evidence="1">Uncharacterized protein</fullName>
    </submittedName>
</protein>
<reference evidence="1 2" key="1">
    <citation type="journal article" date="2022" name="Allergy">
        <title>Genome assembly and annotation of Periplaneta americana reveal a comprehensive cockroach allergen profile.</title>
        <authorList>
            <person name="Wang L."/>
            <person name="Xiong Q."/>
            <person name="Saelim N."/>
            <person name="Wang L."/>
            <person name="Nong W."/>
            <person name="Wan A.T."/>
            <person name="Shi M."/>
            <person name="Liu X."/>
            <person name="Cao Q."/>
            <person name="Hui J.H.L."/>
            <person name="Sookrung N."/>
            <person name="Leung T.F."/>
            <person name="Tungtrongchitr A."/>
            <person name="Tsui S.K.W."/>
        </authorList>
    </citation>
    <scope>NUCLEOTIDE SEQUENCE [LARGE SCALE GENOMIC DNA]</scope>
    <source>
        <strain evidence="1">PWHHKU_190912</strain>
    </source>
</reference>
<comment type="caution">
    <text evidence="1">The sequence shown here is derived from an EMBL/GenBank/DDBJ whole genome shotgun (WGS) entry which is preliminary data.</text>
</comment>
<dbReference type="EMBL" id="JAJSOF020000027">
    <property type="protein sequence ID" value="KAJ4433853.1"/>
    <property type="molecule type" value="Genomic_DNA"/>
</dbReference>
<evidence type="ECO:0000313" key="2">
    <source>
        <dbReference type="Proteomes" id="UP001148838"/>
    </source>
</evidence>
<proteinExistence type="predicted"/>
<name>A0ABQ8SIN8_PERAM</name>